<keyword evidence="7" id="KW-1185">Reference proteome</keyword>
<dbReference type="EMBL" id="CP019948">
    <property type="protein sequence ID" value="ARN81678.1"/>
    <property type="molecule type" value="Genomic_DNA"/>
</dbReference>
<dbReference type="KEGG" id="mbry:B1812_12005"/>
<name>A0A1W6MVP5_9HYPH</name>
<accession>A0A1W6MVP5</accession>
<dbReference type="FunFam" id="3.40.50.720:FF:000301">
    <property type="entry name" value="Hydroxysteroid dehydrogenase like 2"/>
    <property type="match status" value="1"/>
</dbReference>
<dbReference type="InterPro" id="IPR020904">
    <property type="entry name" value="Sc_DH/Rdtase_CS"/>
</dbReference>
<dbReference type="InterPro" id="IPR036291">
    <property type="entry name" value="NAD(P)-bd_dom_sf"/>
</dbReference>
<comment type="subcellular location">
    <subcellularLocation>
        <location evidence="1">Peroxisome</location>
    </subcellularLocation>
</comment>
<organism evidence="6 7">
    <name type="scientific">Methylocystis bryophila</name>
    <dbReference type="NCBI Taxonomy" id="655015"/>
    <lineage>
        <taxon>Bacteria</taxon>
        <taxon>Pseudomonadati</taxon>
        <taxon>Pseudomonadota</taxon>
        <taxon>Alphaproteobacteria</taxon>
        <taxon>Hyphomicrobiales</taxon>
        <taxon>Methylocystaceae</taxon>
        <taxon>Methylocystis</taxon>
    </lineage>
</organism>
<evidence type="ECO:0000256" key="4">
    <source>
        <dbReference type="ARBA" id="ARBA00023002"/>
    </source>
</evidence>
<comment type="similarity">
    <text evidence="2">Belongs to the short-chain dehydrogenases/reductases (SDR) family.</text>
</comment>
<evidence type="ECO:0000256" key="2">
    <source>
        <dbReference type="ARBA" id="ARBA00006484"/>
    </source>
</evidence>
<dbReference type="InterPro" id="IPR051935">
    <property type="entry name" value="HSDL2"/>
</dbReference>
<reference evidence="6 7" key="1">
    <citation type="submission" date="2017-02" db="EMBL/GenBank/DDBJ databases">
        <authorList>
            <person name="Peterson S.W."/>
        </authorList>
    </citation>
    <scope>NUCLEOTIDE SEQUENCE [LARGE SCALE GENOMIC DNA]</scope>
    <source>
        <strain evidence="6 7">S285</strain>
    </source>
</reference>
<evidence type="ECO:0000313" key="7">
    <source>
        <dbReference type="Proteomes" id="UP000193978"/>
    </source>
</evidence>
<dbReference type="Pfam" id="PF00106">
    <property type="entry name" value="adh_short"/>
    <property type="match status" value="1"/>
</dbReference>
<dbReference type="PANTHER" id="PTHR42808:SF3">
    <property type="entry name" value="HYDROXYSTEROID DEHYDROGENASE-LIKE PROTEIN 2"/>
    <property type="match status" value="1"/>
</dbReference>
<gene>
    <name evidence="6" type="ORF">B1812_12005</name>
</gene>
<keyword evidence="5" id="KW-0576">Peroxisome</keyword>
<dbReference type="OrthoDB" id="9810935at2"/>
<dbReference type="SUPFAM" id="SSF51735">
    <property type="entry name" value="NAD(P)-binding Rossmann-fold domains"/>
    <property type="match status" value="1"/>
</dbReference>
<dbReference type="RefSeq" id="WP_085771795.1">
    <property type="nucleotide sequence ID" value="NZ_AP027149.1"/>
</dbReference>
<dbReference type="PRINTS" id="PR00081">
    <property type="entry name" value="GDHRDH"/>
</dbReference>
<dbReference type="Gene3D" id="3.40.50.720">
    <property type="entry name" value="NAD(P)-binding Rossmann-like Domain"/>
    <property type="match status" value="1"/>
</dbReference>
<keyword evidence="4" id="KW-0560">Oxidoreductase</keyword>
<dbReference type="Proteomes" id="UP000193978">
    <property type="component" value="Chromosome"/>
</dbReference>
<keyword evidence="3" id="KW-0521">NADP</keyword>
<evidence type="ECO:0000313" key="6">
    <source>
        <dbReference type="EMBL" id="ARN81678.1"/>
    </source>
</evidence>
<dbReference type="InterPro" id="IPR002347">
    <property type="entry name" value="SDR_fam"/>
</dbReference>
<evidence type="ECO:0000256" key="1">
    <source>
        <dbReference type="ARBA" id="ARBA00004275"/>
    </source>
</evidence>
<dbReference type="PANTHER" id="PTHR42808">
    <property type="entry name" value="HYDROXYSTEROID DEHYDROGENASE-LIKE PROTEIN 2"/>
    <property type="match status" value="1"/>
</dbReference>
<dbReference type="PROSITE" id="PS00061">
    <property type="entry name" value="ADH_SHORT"/>
    <property type="match status" value="1"/>
</dbReference>
<evidence type="ECO:0000256" key="5">
    <source>
        <dbReference type="ARBA" id="ARBA00023140"/>
    </source>
</evidence>
<protein>
    <submittedName>
        <fullName evidence="6">Short chain dehydrogenase</fullName>
    </submittedName>
</protein>
<dbReference type="AlphaFoldDB" id="A0A1W6MVP5"/>
<dbReference type="NCBIfam" id="NF006133">
    <property type="entry name" value="PRK08278.1"/>
    <property type="match status" value="1"/>
</dbReference>
<proteinExistence type="inferred from homology"/>
<sequence>MTRSLAGKTLFITGASRGVGLAIGLRAARDGANVTIAAKSVEPHPKLPGTIYTAAEAIAAAGGKALAQQCDIRFEEQVAAAVAATVERFGGIDILVNNASAIDLRGIETLDMKRYDLMQQVNARGSYLCAKLALPHLKKTANPHILTLSPPLDLNPKWFSPNLAYTTAKYGMSLLTLGLSRELVRDGVAVNSLWPETAIATAAVGNLLGGEGALRRSRKPEIVADAAHAILTRPSRETTGNFFIDSLVLGEEGVRDFSAYAVDPSVDALLDFFLEKPFTKGVSPSGFPPSDESES</sequence>
<evidence type="ECO:0000256" key="3">
    <source>
        <dbReference type="ARBA" id="ARBA00022857"/>
    </source>
</evidence>
<dbReference type="GO" id="GO:0016491">
    <property type="term" value="F:oxidoreductase activity"/>
    <property type="evidence" value="ECO:0007669"/>
    <property type="project" value="UniProtKB-KW"/>
</dbReference>
<dbReference type="STRING" id="655015.B1812_12005"/>